<keyword evidence="2" id="KW-1185">Reference proteome</keyword>
<evidence type="ECO:0000313" key="2">
    <source>
        <dbReference type="Proteomes" id="UP001212997"/>
    </source>
</evidence>
<comment type="caution">
    <text evidence="1">The sequence shown here is derived from an EMBL/GenBank/DDBJ whole genome shotgun (WGS) entry which is preliminary data.</text>
</comment>
<reference evidence="1" key="1">
    <citation type="submission" date="2022-07" db="EMBL/GenBank/DDBJ databases">
        <title>Genome Sequence of Physisporinus lineatus.</title>
        <authorList>
            <person name="Buettner E."/>
        </authorList>
    </citation>
    <scope>NUCLEOTIDE SEQUENCE</scope>
    <source>
        <strain evidence="1">VT162</strain>
    </source>
</reference>
<evidence type="ECO:0008006" key="3">
    <source>
        <dbReference type="Google" id="ProtNLM"/>
    </source>
</evidence>
<dbReference type="Proteomes" id="UP001212997">
    <property type="component" value="Unassembled WGS sequence"/>
</dbReference>
<protein>
    <recommendedName>
        <fullName evidence="3">F-box domain-containing protein</fullName>
    </recommendedName>
</protein>
<organism evidence="1 2">
    <name type="scientific">Meripilus lineatus</name>
    <dbReference type="NCBI Taxonomy" id="2056292"/>
    <lineage>
        <taxon>Eukaryota</taxon>
        <taxon>Fungi</taxon>
        <taxon>Dikarya</taxon>
        <taxon>Basidiomycota</taxon>
        <taxon>Agaricomycotina</taxon>
        <taxon>Agaricomycetes</taxon>
        <taxon>Polyporales</taxon>
        <taxon>Meripilaceae</taxon>
        <taxon>Meripilus</taxon>
    </lineage>
</organism>
<dbReference type="SUPFAM" id="SSF81383">
    <property type="entry name" value="F-box domain"/>
    <property type="match status" value="1"/>
</dbReference>
<dbReference type="InterPro" id="IPR036047">
    <property type="entry name" value="F-box-like_dom_sf"/>
</dbReference>
<accession>A0AAD5YLB4</accession>
<dbReference type="CDD" id="cd09917">
    <property type="entry name" value="F-box_SF"/>
    <property type="match status" value="1"/>
</dbReference>
<proteinExistence type="predicted"/>
<gene>
    <name evidence="1" type="ORF">NLI96_g1195</name>
</gene>
<dbReference type="AlphaFoldDB" id="A0AAD5YLB4"/>
<dbReference type="EMBL" id="JANAWD010000022">
    <property type="protein sequence ID" value="KAJ3490791.1"/>
    <property type="molecule type" value="Genomic_DNA"/>
</dbReference>
<name>A0AAD5YLB4_9APHY</name>
<sequence length="438" mass="49729">MLPELPQELIECILIHLCHRTIDLKSCSVVSRAWVPFCRRYLFQNLCLDWSKEDSSQGNSEAFLLFQDQSPGICRFVLSLTITGSDYHARNADISLEDFALLIDSLENLKAVYLSRVMLSIDSPVQPMTHCRLNHLSIEGLAFKSLSRTQSATEEEWMPVTHPLISFLRIFSSIEVLSVGECYITQIAFGGQSLEAIGQTLMSSTKVGVPRLDLIMPIPTNCAEGTIAFLECLDLGQLGSLRVVNAYAWQIEVIDYIAKRSPNLTQTVLQLPNFLTLEKGDYWNYGEHQRIAQPTIMRSSGANCSDWDFLNGWSRSPLLALPHLRMISIEFYLFGGEEGIHNGIWVIMSLQDMIGQMRRMVRAFTLRFSIRLYRGPSAFHHISWDPLVSMMEELPMLENLIFRVMDGPKPASPEIYDIPRQHFLPLQDRLGIVVDIPS</sequence>
<evidence type="ECO:0000313" key="1">
    <source>
        <dbReference type="EMBL" id="KAJ3490791.1"/>
    </source>
</evidence>